<feature type="signal peptide" evidence="8">
    <location>
        <begin position="1"/>
        <end position="17"/>
    </location>
</feature>
<evidence type="ECO:0000256" key="5">
    <source>
        <dbReference type="ARBA" id="ARBA00022729"/>
    </source>
</evidence>
<dbReference type="Proteomes" id="UP001281761">
    <property type="component" value="Unassembled WGS sequence"/>
</dbReference>
<reference evidence="9 10" key="1">
    <citation type="journal article" date="2022" name="bioRxiv">
        <title>Genomics of Preaxostyla Flagellates Illuminates Evolutionary Transitions and the Path Towards Mitochondrial Loss.</title>
        <authorList>
            <person name="Novak L.V.F."/>
            <person name="Treitli S.C."/>
            <person name="Pyrih J."/>
            <person name="Halakuc P."/>
            <person name="Pipaliya S.V."/>
            <person name="Vacek V."/>
            <person name="Brzon O."/>
            <person name="Soukal P."/>
            <person name="Eme L."/>
            <person name="Dacks J.B."/>
            <person name="Karnkowska A."/>
            <person name="Elias M."/>
            <person name="Hampl V."/>
        </authorList>
    </citation>
    <scope>NUCLEOTIDE SEQUENCE [LARGE SCALE GENOMIC DNA]</scope>
    <source>
        <strain evidence="9">NAU3</strain>
        <tissue evidence="9">Gut</tissue>
    </source>
</reference>
<comment type="subcellular location">
    <subcellularLocation>
        <location evidence="1">Cell envelope</location>
    </subcellularLocation>
    <subcellularLocation>
        <location evidence="2">Cell outer membrane</location>
    </subcellularLocation>
    <subcellularLocation>
        <location evidence="3">Secreted</location>
    </subcellularLocation>
</comment>
<feature type="chain" id="PRO_5046772206" evidence="8">
    <location>
        <begin position="18"/>
        <end position="1435"/>
    </location>
</feature>
<keyword evidence="4" id="KW-0964">Secreted</keyword>
<evidence type="ECO:0000256" key="7">
    <source>
        <dbReference type="ARBA" id="ARBA00023237"/>
    </source>
</evidence>
<accession>A0ABQ9XS35</accession>
<proteinExistence type="predicted"/>
<keyword evidence="5 8" id="KW-0732">Signal</keyword>
<evidence type="ECO:0000256" key="2">
    <source>
        <dbReference type="ARBA" id="ARBA00004442"/>
    </source>
</evidence>
<keyword evidence="7" id="KW-0998">Cell outer membrane</keyword>
<evidence type="ECO:0000256" key="6">
    <source>
        <dbReference type="ARBA" id="ARBA00023136"/>
    </source>
</evidence>
<evidence type="ECO:0000313" key="9">
    <source>
        <dbReference type="EMBL" id="KAK2953859.1"/>
    </source>
</evidence>
<dbReference type="SUPFAM" id="SSF51126">
    <property type="entry name" value="Pectin lyase-like"/>
    <property type="match status" value="1"/>
</dbReference>
<gene>
    <name evidence="9" type="ORF">BLNAU_11119</name>
</gene>
<sequence>MRLWLFTVALLFCSAEANTDSLLDLRKRLQFAVDTHSPSQFHQNAVILGNERFFAHGIELQSKPMKISGSLNKTQILYGGEDRISPTRSSNEGHQTRISACSLSNLTSHSPSHFSKASCTVSERLIGNTIEQVENCLFGTVSSPLGTHLSFVCSNTSICESVNTEPEVTESPTITEKDQTWEFLTSTSQKNYPTKSERYLFQNVSFKATDTMSSFRMLSFTNFSGSLLLIECTFTASVKTGHVQFLYASAQPETLPHLTIDQCSTQYQRTDKIPTTNNQIHTPNSFYHTLSSSNFSSQASSSCSRLFIVQNSAPLFQAANCIFEKQNTSGSGSVLSYSNGFVVLHLFDCLFSSNSALAHGGALATYQAINDIHRCVFKDNTAGTKGGALYLAWAINRIFLEDCHFLNNRALEYNSNNKSYAHYRGNDVHLEANSYDSMTTVSIVGCSSDSELPRIGYFGTAINNGFHPSQELLLPSPTSDSIPPPAASTLFVELSAPSSNTDCTKGSPCQTLSQALAKTGSGFKLIDIGMGNHTDSSTSLSGSVGIVGAGWLTNSSAFTNLTSAGFTISAPSSNVSLTAFSLFPSTPTTILLTVSSSSTVRLSKLTMECLKKHESTLLSLSSGTTTLLNTIFNTITLTSNAAIEISGSASVSFETCWFMVITRKSGNGGSCIDSSSSGSITVDRCDFGECSSSGRGGCADFVGNNGKGTNSTLLLFGNDVAATPSTLASFSIDSSCRSLSSQPHVLKGSDRSQLLFPSLYYSNFGINHPLSARFTYGYPLSKFPKLKTLIEHILVPNSSTQITTLGGTQTLDPTTATGISLTLCGFTVASTQQTSQALLTVGDKASIEFWRTPINLDYQIQVTPFVVSASSGKLTFSNSRVVFLYLALPVPFVSAQAGLVQFRTMVFTTPLQLDGCSFITCTSGTVSFSSALFSNIASSGNGAVLSALGSTITSSLSSFVNCSAKNGGAFFVELSERRYVSVAHESTSSYGETFTNCSALGEGSVGDERGKGGAIYLKGTSTHPTPLILSPSSNSAARLIGNRAENGTDVFVEESLFKGKSIGSIAKFGGNSFSNQYRVVIEGRSETDWESIEHLIPPPTISVNGSVYQSHTDSMSGEDGDNCKWSSSYCATLGFGIGFVNQKYQDKTLIPQTIRFLWNMTYTENEVFVTDQDITVSGTTAASPSKAETLRTIVSVGSASEKEFLFTISKKAKLKVTNIDFIPIASRGLFDGKEDGDSLVLSEIGMICSDTSSFQHPLIKTEKMTISIEKTTINTSSVSVTSLFGAPLLWIVTSTSPSFSSLKISSQRVENSSLIVLETDLFSSMNEISFSDCSRVDSGAVFFLVRSKTLHSSIDASDWSSHFSPSTPLLDLVCQDTNLAKTDTWFESSLLYYLDVPVESISVVLFCKIELPLDDLACLVCFTHVILRSFAPHFR</sequence>
<organism evidence="9 10">
    <name type="scientific">Blattamonas nauphoetae</name>
    <dbReference type="NCBI Taxonomy" id="2049346"/>
    <lineage>
        <taxon>Eukaryota</taxon>
        <taxon>Metamonada</taxon>
        <taxon>Preaxostyla</taxon>
        <taxon>Oxymonadida</taxon>
        <taxon>Blattamonas</taxon>
    </lineage>
</organism>
<dbReference type="InterPro" id="IPR011050">
    <property type="entry name" value="Pectin_lyase_fold/virulence"/>
</dbReference>
<comment type="caution">
    <text evidence="9">The sequence shown here is derived from an EMBL/GenBank/DDBJ whole genome shotgun (WGS) entry which is preliminary data.</text>
</comment>
<keyword evidence="6" id="KW-0472">Membrane</keyword>
<name>A0ABQ9XS35_9EUKA</name>
<evidence type="ECO:0000256" key="4">
    <source>
        <dbReference type="ARBA" id="ARBA00022525"/>
    </source>
</evidence>
<dbReference type="EMBL" id="JARBJD010000085">
    <property type="protein sequence ID" value="KAK2953859.1"/>
    <property type="molecule type" value="Genomic_DNA"/>
</dbReference>
<evidence type="ECO:0000256" key="1">
    <source>
        <dbReference type="ARBA" id="ARBA00004196"/>
    </source>
</evidence>
<keyword evidence="10" id="KW-1185">Reference proteome</keyword>
<dbReference type="Pfam" id="PF02415">
    <property type="entry name" value="Chlam_PMP"/>
    <property type="match status" value="1"/>
</dbReference>
<dbReference type="InterPro" id="IPR003368">
    <property type="entry name" value="POMP_repeat"/>
</dbReference>
<evidence type="ECO:0000313" key="10">
    <source>
        <dbReference type="Proteomes" id="UP001281761"/>
    </source>
</evidence>
<protein>
    <submittedName>
        <fullName evidence="9">Uncharacterized protein</fullName>
    </submittedName>
</protein>
<evidence type="ECO:0000256" key="8">
    <source>
        <dbReference type="SAM" id="SignalP"/>
    </source>
</evidence>
<evidence type="ECO:0000256" key="3">
    <source>
        <dbReference type="ARBA" id="ARBA00004613"/>
    </source>
</evidence>